<name>A0A366F3E0_9HYPH</name>
<dbReference type="EMBL" id="QNRK01000022">
    <property type="protein sequence ID" value="RBP09171.1"/>
    <property type="molecule type" value="Genomic_DNA"/>
</dbReference>
<dbReference type="AlphaFoldDB" id="A0A366F3E0"/>
<organism evidence="3 4">
    <name type="scientific">Roseiarcus fermentans</name>
    <dbReference type="NCBI Taxonomy" id="1473586"/>
    <lineage>
        <taxon>Bacteria</taxon>
        <taxon>Pseudomonadati</taxon>
        <taxon>Pseudomonadota</taxon>
        <taxon>Alphaproteobacteria</taxon>
        <taxon>Hyphomicrobiales</taxon>
        <taxon>Roseiarcaceae</taxon>
        <taxon>Roseiarcus</taxon>
    </lineage>
</organism>
<dbReference type="SFLD" id="SFLDG00358">
    <property type="entry name" value="Main_(cytGST)"/>
    <property type="match status" value="1"/>
</dbReference>
<dbReference type="Gene3D" id="3.40.30.10">
    <property type="entry name" value="Glutaredoxin"/>
    <property type="match status" value="1"/>
</dbReference>
<dbReference type="InterPro" id="IPR010987">
    <property type="entry name" value="Glutathione-S-Trfase_C-like"/>
</dbReference>
<comment type="caution">
    <text evidence="3">The sequence shown here is derived from an EMBL/GenBank/DDBJ whole genome shotgun (WGS) entry which is preliminary data.</text>
</comment>
<dbReference type="SUPFAM" id="SSF52833">
    <property type="entry name" value="Thioredoxin-like"/>
    <property type="match status" value="1"/>
</dbReference>
<dbReference type="PROSITE" id="PS50405">
    <property type="entry name" value="GST_CTER"/>
    <property type="match status" value="1"/>
</dbReference>
<dbReference type="SUPFAM" id="SSF47616">
    <property type="entry name" value="GST C-terminal domain-like"/>
    <property type="match status" value="1"/>
</dbReference>
<dbReference type="Pfam" id="PF13417">
    <property type="entry name" value="GST_N_3"/>
    <property type="match status" value="1"/>
</dbReference>
<dbReference type="PROSITE" id="PS50404">
    <property type="entry name" value="GST_NTER"/>
    <property type="match status" value="1"/>
</dbReference>
<evidence type="ECO:0000259" key="2">
    <source>
        <dbReference type="PROSITE" id="PS50405"/>
    </source>
</evidence>
<feature type="domain" description="GST N-terminal" evidence="1">
    <location>
        <begin position="1"/>
        <end position="78"/>
    </location>
</feature>
<dbReference type="OrthoDB" id="9795329at2"/>
<dbReference type="Gene3D" id="1.20.1050.10">
    <property type="match status" value="1"/>
</dbReference>
<dbReference type="CDD" id="cd00570">
    <property type="entry name" value="GST_N_family"/>
    <property type="match status" value="1"/>
</dbReference>
<evidence type="ECO:0000313" key="4">
    <source>
        <dbReference type="Proteomes" id="UP000253529"/>
    </source>
</evidence>
<keyword evidence="4" id="KW-1185">Reference proteome</keyword>
<dbReference type="RefSeq" id="WP_113890790.1">
    <property type="nucleotide sequence ID" value="NZ_QNRK01000022.1"/>
</dbReference>
<dbReference type="SFLD" id="SFLDS00019">
    <property type="entry name" value="Glutathione_Transferase_(cytos"/>
    <property type="match status" value="1"/>
</dbReference>
<feature type="domain" description="GST C-terminal" evidence="2">
    <location>
        <begin position="84"/>
        <end position="211"/>
    </location>
</feature>
<dbReference type="InterPro" id="IPR036282">
    <property type="entry name" value="Glutathione-S-Trfase_C_sf"/>
</dbReference>
<dbReference type="CDD" id="cd03205">
    <property type="entry name" value="GST_C_6"/>
    <property type="match status" value="1"/>
</dbReference>
<dbReference type="InterPro" id="IPR004045">
    <property type="entry name" value="Glutathione_S-Trfase_N"/>
</dbReference>
<protein>
    <submittedName>
        <fullName evidence="3">Glutathione S-transferase</fullName>
    </submittedName>
</protein>
<dbReference type="Proteomes" id="UP000253529">
    <property type="component" value="Unassembled WGS sequence"/>
</dbReference>
<dbReference type="GO" id="GO:0016740">
    <property type="term" value="F:transferase activity"/>
    <property type="evidence" value="ECO:0007669"/>
    <property type="project" value="UniProtKB-KW"/>
</dbReference>
<evidence type="ECO:0000259" key="1">
    <source>
        <dbReference type="PROSITE" id="PS50404"/>
    </source>
</evidence>
<dbReference type="PANTHER" id="PTHR44051:SF8">
    <property type="entry name" value="GLUTATHIONE S-TRANSFERASE GSTA"/>
    <property type="match status" value="1"/>
</dbReference>
<accession>A0A366F3E0</accession>
<proteinExistence type="predicted"/>
<gene>
    <name evidence="3" type="ORF">DFR50_1228</name>
</gene>
<dbReference type="InterPro" id="IPR040079">
    <property type="entry name" value="Glutathione_S-Trfase"/>
</dbReference>
<reference evidence="3 4" key="1">
    <citation type="submission" date="2018-06" db="EMBL/GenBank/DDBJ databases">
        <title>Genomic Encyclopedia of Type Strains, Phase IV (KMG-IV): sequencing the most valuable type-strain genomes for metagenomic binning, comparative biology and taxonomic classification.</title>
        <authorList>
            <person name="Goeker M."/>
        </authorList>
    </citation>
    <scope>NUCLEOTIDE SEQUENCE [LARGE SCALE GENOMIC DNA]</scope>
    <source>
        <strain evidence="3 4">DSM 24875</strain>
    </source>
</reference>
<dbReference type="Pfam" id="PF13410">
    <property type="entry name" value="GST_C_2"/>
    <property type="match status" value="1"/>
</dbReference>
<sequence length="211" mass="22232">MQLIGMLDSPYVRRVAVALIAAGVPFEHKPISLFRHIDQFSAINPLLKAPTLVTDDGTVLIDSTLILDYCVATVPAMRALTPANPQDLPRALRLAGVALAVMEKAVQQHYERALRPADKRHQPWVDRIAGQLHQGLAALDRELPPAGFIAGPLGLADIAAACALGFVTGTIGDLVDVAPYPNLAAFAARAEALPAFRAAPAVDGVTAALAL</sequence>
<keyword evidence="3" id="KW-0808">Transferase</keyword>
<evidence type="ECO:0000313" key="3">
    <source>
        <dbReference type="EMBL" id="RBP09171.1"/>
    </source>
</evidence>
<dbReference type="InterPro" id="IPR036249">
    <property type="entry name" value="Thioredoxin-like_sf"/>
</dbReference>
<dbReference type="PANTHER" id="PTHR44051">
    <property type="entry name" value="GLUTATHIONE S-TRANSFERASE-RELATED"/>
    <property type="match status" value="1"/>
</dbReference>